<dbReference type="GO" id="GO:0004864">
    <property type="term" value="F:protein phosphatase inhibitor activity"/>
    <property type="evidence" value="ECO:0007669"/>
    <property type="project" value="InterPro"/>
</dbReference>
<dbReference type="EMBL" id="PJQM01005036">
    <property type="protein sequence ID" value="RCH82626.1"/>
    <property type="molecule type" value="Genomic_DNA"/>
</dbReference>
<feature type="region of interest" description="Disordered" evidence="1">
    <location>
        <begin position="31"/>
        <end position="146"/>
    </location>
</feature>
<reference evidence="2 3" key="1">
    <citation type="journal article" date="2018" name="G3 (Bethesda)">
        <title>Phylogenetic and Phylogenomic Definition of Rhizopus Species.</title>
        <authorList>
            <person name="Gryganskyi A.P."/>
            <person name="Golan J."/>
            <person name="Dolatabadi S."/>
            <person name="Mondo S."/>
            <person name="Robb S."/>
            <person name="Idnurm A."/>
            <person name="Muszewska A."/>
            <person name="Steczkiewicz K."/>
            <person name="Masonjones S."/>
            <person name="Liao H.L."/>
            <person name="Gajdeczka M.T."/>
            <person name="Anike F."/>
            <person name="Vuek A."/>
            <person name="Anishchenko I.M."/>
            <person name="Voigt K."/>
            <person name="de Hoog G.S."/>
            <person name="Smith M.E."/>
            <person name="Heitman J."/>
            <person name="Vilgalys R."/>
            <person name="Stajich J.E."/>
        </authorList>
    </citation>
    <scope>NUCLEOTIDE SEQUENCE [LARGE SCALE GENOMIC DNA]</scope>
    <source>
        <strain evidence="2 3">LSU 92-RS-03</strain>
    </source>
</reference>
<gene>
    <name evidence="2" type="ORF">CU098_008674</name>
</gene>
<organism evidence="2 3">
    <name type="scientific">Rhizopus stolonifer</name>
    <name type="common">Rhizopus nigricans</name>
    <dbReference type="NCBI Taxonomy" id="4846"/>
    <lineage>
        <taxon>Eukaryota</taxon>
        <taxon>Fungi</taxon>
        <taxon>Fungi incertae sedis</taxon>
        <taxon>Mucoromycota</taxon>
        <taxon>Mucoromycotina</taxon>
        <taxon>Mucoromycetes</taxon>
        <taxon>Mucorales</taxon>
        <taxon>Mucorineae</taxon>
        <taxon>Rhizopodaceae</taxon>
        <taxon>Rhizopus</taxon>
    </lineage>
</organism>
<feature type="compositionally biased region" description="Basic and acidic residues" evidence="1">
    <location>
        <begin position="135"/>
        <end position="146"/>
    </location>
</feature>
<dbReference type="Pfam" id="PF04979">
    <property type="entry name" value="IPP-2"/>
    <property type="match status" value="1"/>
</dbReference>
<evidence type="ECO:0000256" key="1">
    <source>
        <dbReference type="SAM" id="MobiDB-lite"/>
    </source>
</evidence>
<evidence type="ECO:0008006" key="4">
    <source>
        <dbReference type="Google" id="ProtNLM"/>
    </source>
</evidence>
<dbReference type="PANTHER" id="PTHR12398:SF20">
    <property type="entry name" value="PROTEIN PHOSPHATASE 1 REGULATORY INHIBITOR SUBUNIT 2"/>
    <property type="match status" value="1"/>
</dbReference>
<sequence length="146" mass="16848">PTKGILKKSKSSTETTRLRWDEANIELTEAQKDSTMKVNEPKTPYVRYDADTDQVLNLDELPGEFSLDKGAESDKSSVTSNGSKGSRRRVSVSDDDWEIDEENKTEEEKEEDKKRHEDFLRKRAMHYHMGAALRHSQDEEQAQMKD</sequence>
<feature type="compositionally biased region" description="Basic and acidic residues" evidence="1">
    <location>
        <begin position="111"/>
        <end position="121"/>
    </location>
</feature>
<keyword evidence="3" id="KW-1185">Reference proteome</keyword>
<dbReference type="Proteomes" id="UP000253551">
    <property type="component" value="Unassembled WGS sequence"/>
</dbReference>
<dbReference type="AlphaFoldDB" id="A0A367IY95"/>
<proteinExistence type="predicted"/>
<name>A0A367IY95_RHIST</name>
<dbReference type="GO" id="GO:0009966">
    <property type="term" value="P:regulation of signal transduction"/>
    <property type="evidence" value="ECO:0007669"/>
    <property type="project" value="InterPro"/>
</dbReference>
<evidence type="ECO:0000313" key="2">
    <source>
        <dbReference type="EMBL" id="RCH82626.1"/>
    </source>
</evidence>
<dbReference type="OrthoDB" id="551302at2759"/>
<dbReference type="InterPro" id="IPR007062">
    <property type="entry name" value="PPI-2"/>
</dbReference>
<evidence type="ECO:0000313" key="3">
    <source>
        <dbReference type="Proteomes" id="UP000253551"/>
    </source>
</evidence>
<feature type="compositionally biased region" description="Basic and acidic residues" evidence="1">
    <location>
        <begin position="66"/>
        <end position="75"/>
    </location>
</feature>
<dbReference type="PANTHER" id="PTHR12398">
    <property type="entry name" value="PROTEIN PHOSPHATASE INHIBITOR"/>
    <property type="match status" value="1"/>
</dbReference>
<dbReference type="STRING" id="4846.A0A367IY95"/>
<feature type="compositionally biased region" description="Acidic residues" evidence="1">
    <location>
        <begin position="93"/>
        <end position="110"/>
    </location>
</feature>
<feature type="non-terminal residue" evidence="2">
    <location>
        <position position="1"/>
    </location>
</feature>
<comment type="caution">
    <text evidence="2">The sequence shown here is derived from an EMBL/GenBank/DDBJ whole genome shotgun (WGS) entry which is preliminary data.</text>
</comment>
<protein>
    <recommendedName>
        <fullName evidence="4">Protein phosphatase inhibitor 2</fullName>
    </recommendedName>
</protein>
<accession>A0A367IY95</accession>